<evidence type="ECO:0000313" key="3">
    <source>
        <dbReference type="Proteomes" id="UP000236291"/>
    </source>
</evidence>
<reference evidence="2 3" key="1">
    <citation type="journal article" date="2014" name="Am. J. Bot.">
        <title>Genome assembly and annotation for red clover (Trifolium pratense; Fabaceae).</title>
        <authorList>
            <person name="Istvanek J."/>
            <person name="Jaros M."/>
            <person name="Krenek A."/>
            <person name="Repkova J."/>
        </authorList>
    </citation>
    <scope>NUCLEOTIDE SEQUENCE [LARGE SCALE GENOMIC DNA]</scope>
    <source>
        <strain evidence="3">cv. Tatra</strain>
        <tissue evidence="2">Young leaves</tissue>
    </source>
</reference>
<evidence type="ECO:0000313" key="2">
    <source>
        <dbReference type="EMBL" id="PNX67175.1"/>
    </source>
</evidence>
<dbReference type="Proteomes" id="UP000236291">
    <property type="component" value="Unassembled WGS sequence"/>
</dbReference>
<protein>
    <submittedName>
        <fullName evidence="2">Uncharacterized protein</fullName>
    </submittedName>
</protein>
<dbReference type="AlphaFoldDB" id="A0A2K3KLJ8"/>
<gene>
    <name evidence="2" type="ORF">L195_g063398</name>
</gene>
<feature type="compositionally biased region" description="Basic and acidic residues" evidence="1">
    <location>
        <begin position="8"/>
        <end position="34"/>
    </location>
</feature>
<feature type="region of interest" description="Disordered" evidence="1">
    <location>
        <begin position="1"/>
        <end position="34"/>
    </location>
</feature>
<dbReference type="EMBL" id="ASHM01205367">
    <property type="protein sequence ID" value="PNX67175.1"/>
    <property type="molecule type" value="Genomic_DNA"/>
</dbReference>
<proteinExistence type="predicted"/>
<accession>A0A2K3KLJ8</accession>
<name>A0A2K3KLJ8_TRIPR</name>
<comment type="caution">
    <text evidence="2">The sequence shown here is derived from an EMBL/GenBank/DDBJ whole genome shotgun (WGS) entry which is preliminary data.</text>
</comment>
<evidence type="ECO:0000256" key="1">
    <source>
        <dbReference type="SAM" id="MobiDB-lite"/>
    </source>
</evidence>
<sequence length="70" mass="7816">MEQVDVSLLKDGKKESTRHEASKGGVEDIKISEHHLQREGARALRVEKELNVPKEGVRVGDIVVELGTRK</sequence>
<reference evidence="2 3" key="2">
    <citation type="journal article" date="2017" name="Front. Plant Sci.">
        <title>Gene Classification and Mining of Molecular Markers Useful in Red Clover (Trifolium pratense) Breeding.</title>
        <authorList>
            <person name="Istvanek J."/>
            <person name="Dluhosova J."/>
            <person name="Dluhos P."/>
            <person name="Patkova L."/>
            <person name="Nedelnik J."/>
            <person name="Repkova J."/>
        </authorList>
    </citation>
    <scope>NUCLEOTIDE SEQUENCE [LARGE SCALE GENOMIC DNA]</scope>
    <source>
        <strain evidence="3">cv. Tatra</strain>
        <tissue evidence="2">Young leaves</tissue>
    </source>
</reference>
<feature type="non-terminal residue" evidence="2">
    <location>
        <position position="70"/>
    </location>
</feature>
<organism evidence="2 3">
    <name type="scientific">Trifolium pratense</name>
    <name type="common">Red clover</name>
    <dbReference type="NCBI Taxonomy" id="57577"/>
    <lineage>
        <taxon>Eukaryota</taxon>
        <taxon>Viridiplantae</taxon>
        <taxon>Streptophyta</taxon>
        <taxon>Embryophyta</taxon>
        <taxon>Tracheophyta</taxon>
        <taxon>Spermatophyta</taxon>
        <taxon>Magnoliopsida</taxon>
        <taxon>eudicotyledons</taxon>
        <taxon>Gunneridae</taxon>
        <taxon>Pentapetalae</taxon>
        <taxon>rosids</taxon>
        <taxon>fabids</taxon>
        <taxon>Fabales</taxon>
        <taxon>Fabaceae</taxon>
        <taxon>Papilionoideae</taxon>
        <taxon>50 kb inversion clade</taxon>
        <taxon>NPAAA clade</taxon>
        <taxon>Hologalegina</taxon>
        <taxon>IRL clade</taxon>
        <taxon>Trifolieae</taxon>
        <taxon>Trifolium</taxon>
    </lineage>
</organism>